<dbReference type="RefSeq" id="WP_051232292.1">
    <property type="nucleotide sequence ID" value="NZ_AUII01000003.1"/>
</dbReference>
<dbReference type="AlphaFoldDB" id="A0A511D1M6"/>
<name>A0A511D1M6_9PSEU</name>
<organism evidence="4 5">
    <name type="scientific">Pseudonocardia asaccharolytica DSM 44247 = NBRC 16224</name>
    <dbReference type="NCBI Taxonomy" id="1123024"/>
    <lineage>
        <taxon>Bacteria</taxon>
        <taxon>Bacillati</taxon>
        <taxon>Actinomycetota</taxon>
        <taxon>Actinomycetes</taxon>
        <taxon>Pseudonocardiales</taxon>
        <taxon>Pseudonocardiaceae</taxon>
        <taxon>Pseudonocardia</taxon>
    </lineage>
</organism>
<comment type="caution">
    <text evidence="4">The sequence shown here is derived from an EMBL/GenBank/DDBJ whole genome shotgun (WGS) entry which is preliminary data.</text>
</comment>
<evidence type="ECO:0008006" key="6">
    <source>
        <dbReference type="Google" id="ProtNLM"/>
    </source>
</evidence>
<keyword evidence="3" id="KW-0472">Membrane</keyword>
<accession>A0A511D1M6</accession>
<evidence type="ECO:0000256" key="3">
    <source>
        <dbReference type="SAM" id="Phobius"/>
    </source>
</evidence>
<gene>
    <name evidence="4" type="ORF">PA7_24240</name>
</gene>
<protein>
    <recommendedName>
        <fullName evidence="6">Zinc-finger domain-containing protein</fullName>
    </recommendedName>
</protein>
<proteinExistence type="predicted"/>
<dbReference type="InterPro" id="IPR041916">
    <property type="entry name" value="Anti_sigma_zinc_sf"/>
</dbReference>
<evidence type="ECO:0000313" key="5">
    <source>
        <dbReference type="Proteomes" id="UP000321328"/>
    </source>
</evidence>
<keyword evidence="2" id="KW-0804">Transcription</keyword>
<evidence type="ECO:0000313" key="4">
    <source>
        <dbReference type="EMBL" id="GEL18587.1"/>
    </source>
</evidence>
<sequence>MTHARRRFSVGTPDWGEGHLTLDAIVAFVDDELAAGAHSRATQHLDHCAECAEEVVAQIQARSALRSAAAPSMPSSLLSSLRSIPQDTDLPEPPAGLAMTTDGQFVTMLRPHPSDCFPSPAAPAPAHGRRRIRLGAGAAVTGLALGALVLITPSASVDSPPADRGVLGGPVLGGTVPAALDTRFEANASRASPAAGTAPELADLARRLDMMAPVFSAAHLR</sequence>
<dbReference type="EMBL" id="BJVI01000022">
    <property type="protein sequence ID" value="GEL18587.1"/>
    <property type="molecule type" value="Genomic_DNA"/>
</dbReference>
<reference evidence="4 5" key="1">
    <citation type="submission" date="2019-07" db="EMBL/GenBank/DDBJ databases">
        <title>Whole genome shotgun sequence of Pseudonocardia asaccharolytica NBRC 16224.</title>
        <authorList>
            <person name="Hosoyama A."/>
            <person name="Uohara A."/>
            <person name="Ohji S."/>
            <person name="Ichikawa N."/>
        </authorList>
    </citation>
    <scope>NUCLEOTIDE SEQUENCE [LARGE SCALE GENOMIC DNA]</scope>
    <source>
        <strain evidence="4 5">NBRC 16224</strain>
    </source>
</reference>
<evidence type="ECO:0000256" key="2">
    <source>
        <dbReference type="ARBA" id="ARBA00023163"/>
    </source>
</evidence>
<keyword evidence="3" id="KW-1133">Transmembrane helix</keyword>
<keyword evidence="1" id="KW-0805">Transcription regulation</keyword>
<dbReference type="OrthoDB" id="4775043at2"/>
<dbReference type="STRING" id="1123024.GCA_000423625_00905"/>
<keyword evidence="5" id="KW-1185">Reference proteome</keyword>
<dbReference type="Gene3D" id="1.10.10.1320">
    <property type="entry name" value="Anti-sigma factor, zinc-finger domain"/>
    <property type="match status" value="1"/>
</dbReference>
<keyword evidence="3" id="KW-0812">Transmembrane</keyword>
<evidence type="ECO:0000256" key="1">
    <source>
        <dbReference type="ARBA" id="ARBA00023015"/>
    </source>
</evidence>
<feature type="transmembrane region" description="Helical" evidence="3">
    <location>
        <begin position="132"/>
        <end position="151"/>
    </location>
</feature>
<dbReference type="Proteomes" id="UP000321328">
    <property type="component" value="Unassembled WGS sequence"/>
</dbReference>